<proteinExistence type="predicted"/>
<dbReference type="EMBL" id="CP001737">
    <property type="protein sequence ID" value="ACV79231.1"/>
    <property type="molecule type" value="Genomic_DNA"/>
</dbReference>
<evidence type="ECO:0000313" key="2">
    <source>
        <dbReference type="Proteomes" id="UP000002218"/>
    </source>
</evidence>
<protein>
    <submittedName>
        <fullName evidence="1">Uncharacterized protein</fullName>
    </submittedName>
</protein>
<reference evidence="1 2" key="2">
    <citation type="journal article" date="2010" name="Stand. Genomic Sci.">
        <title>Complete genome sequence of Nakamurella multipartita type strain (Y-104).</title>
        <authorList>
            <person name="Tice H."/>
            <person name="Mayilraj S."/>
            <person name="Sims D."/>
            <person name="Lapidus A."/>
            <person name="Nolan M."/>
            <person name="Lucas S."/>
            <person name="Glavina Del Rio T."/>
            <person name="Copeland A."/>
            <person name="Cheng J.F."/>
            <person name="Meincke L."/>
            <person name="Bruce D."/>
            <person name="Goodwin L."/>
            <person name="Pitluck S."/>
            <person name="Ivanova N."/>
            <person name="Mavromatis K."/>
            <person name="Ovchinnikova G."/>
            <person name="Pati A."/>
            <person name="Chen A."/>
            <person name="Palaniappan K."/>
            <person name="Land M."/>
            <person name="Hauser L."/>
            <person name="Chang Y.J."/>
            <person name="Jeffries C.D."/>
            <person name="Detter J.C."/>
            <person name="Brettin T."/>
            <person name="Rohde M."/>
            <person name="Goker M."/>
            <person name="Bristow J."/>
            <person name="Eisen J.A."/>
            <person name="Markowitz V."/>
            <person name="Hugenholtz P."/>
            <person name="Kyrpides N.C."/>
            <person name="Klenk H.P."/>
            <person name="Chen F."/>
        </authorList>
    </citation>
    <scope>NUCLEOTIDE SEQUENCE [LARGE SCALE GENOMIC DNA]</scope>
    <source>
        <strain evidence="2">ATCC 700099 / DSM 44233 / CIP 104796 / JCM 9543 / NBRC 105858 / Y-104</strain>
    </source>
</reference>
<dbReference type="HOGENOM" id="CLU_2466347_0_0_11"/>
<sequence length="110" mass="12400">MTRASILGTVTSLARPDHDELDDNTARVATIIAMAVRNALEEIHGGGIEDSLTDRQMAKINPIVRNAVATTVHAYFAPEDDVKAARWLRFQAMLVPDYWERPRIVDDYYD</sequence>
<dbReference type="AlphaFoldDB" id="C8X9S3"/>
<dbReference type="InParanoid" id="C8X9S3"/>
<keyword evidence="2" id="KW-1185">Reference proteome</keyword>
<name>C8X9S3_NAKMY</name>
<evidence type="ECO:0000313" key="1">
    <source>
        <dbReference type="EMBL" id="ACV79231.1"/>
    </source>
</evidence>
<gene>
    <name evidence="1" type="ordered locus">Namu_2891</name>
</gene>
<organism evidence="1 2">
    <name type="scientific">Nakamurella multipartita (strain ATCC 700099 / DSM 44233 / CIP 104796 / JCM 9543 / NBRC 105858 / Y-104)</name>
    <name type="common">Microsphaera multipartita</name>
    <dbReference type="NCBI Taxonomy" id="479431"/>
    <lineage>
        <taxon>Bacteria</taxon>
        <taxon>Bacillati</taxon>
        <taxon>Actinomycetota</taxon>
        <taxon>Actinomycetes</taxon>
        <taxon>Nakamurellales</taxon>
        <taxon>Nakamurellaceae</taxon>
        <taxon>Nakamurella</taxon>
    </lineage>
</organism>
<reference evidence="2" key="1">
    <citation type="submission" date="2009-09" db="EMBL/GenBank/DDBJ databases">
        <title>The complete genome of Nakamurella multipartita DSM 44233.</title>
        <authorList>
            <consortium name="US DOE Joint Genome Institute (JGI-PGF)"/>
            <person name="Lucas S."/>
            <person name="Copeland A."/>
            <person name="Lapidus A."/>
            <person name="Glavina del Rio T."/>
            <person name="Dalin E."/>
            <person name="Tice H."/>
            <person name="Bruce D."/>
            <person name="Goodwin L."/>
            <person name="Pitluck S."/>
            <person name="Kyrpides N."/>
            <person name="Mavromatis K."/>
            <person name="Ivanova N."/>
            <person name="Ovchinnikova G."/>
            <person name="Sims D."/>
            <person name="Meincke L."/>
            <person name="Brettin T."/>
            <person name="Detter J.C."/>
            <person name="Han C."/>
            <person name="Larimer F."/>
            <person name="Land M."/>
            <person name="Hauser L."/>
            <person name="Markowitz V."/>
            <person name="Cheng J.-F."/>
            <person name="Hugenholtz P."/>
            <person name="Woyke T."/>
            <person name="Wu D."/>
            <person name="Klenk H.-P."/>
            <person name="Eisen J.A."/>
        </authorList>
    </citation>
    <scope>NUCLEOTIDE SEQUENCE [LARGE SCALE GENOMIC DNA]</scope>
    <source>
        <strain evidence="2">ATCC 700099 / DSM 44233 / CIP 104796 / JCM 9543 / NBRC 105858 / Y-104</strain>
    </source>
</reference>
<dbReference type="KEGG" id="nml:Namu_2891"/>
<accession>C8X9S3</accession>
<dbReference type="Proteomes" id="UP000002218">
    <property type="component" value="Chromosome"/>
</dbReference>